<keyword evidence="5" id="KW-1185">Reference proteome</keyword>
<evidence type="ECO:0000256" key="1">
    <source>
        <dbReference type="ARBA" id="ARBA00005369"/>
    </source>
</evidence>
<dbReference type="Pfam" id="PF01135">
    <property type="entry name" value="PCMT"/>
    <property type="match status" value="1"/>
</dbReference>
<evidence type="ECO:0000313" key="4">
    <source>
        <dbReference type="EMBL" id="KNG92728.1"/>
    </source>
</evidence>
<dbReference type="GO" id="GO:0032259">
    <property type="term" value="P:methylation"/>
    <property type="evidence" value="ECO:0007669"/>
    <property type="project" value="UniProtKB-KW"/>
</dbReference>
<dbReference type="GO" id="GO:0004719">
    <property type="term" value="F:protein-L-isoaspartate (D-aspartate) O-methyltransferase activity"/>
    <property type="evidence" value="ECO:0007669"/>
    <property type="project" value="InterPro"/>
</dbReference>
<dbReference type="GO" id="GO:0005737">
    <property type="term" value="C:cytoplasm"/>
    <property type="evidence" value="ECO:0007669"/>
    <property type="project" value="TreeGrafter"/>
</dbReference>
<dbReference type="AlphaFoldDB" id="A0A0L1JMT8"/>
<proteinExistence type="inferred from homology"/>
<comment type="similarity">
    <text evidence="1">Belongs to the methyltransferase superfamily. L-isoaspartyl/D-aspartyl protein methyltransferase family.</text>
</comment>
<dbReference type="RefSeq" id="WP_050531672.1">
    <property type="nucleotide sequence ID" value="NZ_AQQZ01000007.1"/>
</dbReference>
<dbReference type="InterPro" id="IPR000682">
    <property type="entry name" value="PCMT"/>
</dbReference>
<gene>
    <name evidence="4" type="ORF">ATO11_14710</name>
</gene>
<evidence type="ECO:0000313" key="5">
    <source>
        <dbReference type="Proteomes" id="UP000036938"/>
    </source>
</evidence>
<name>A0A0L1JMT8_9RHOB</name>
<evidence type="ECO:0000256" key="3">
    <source>
        <dbReference type="ARBA" id="ARBA00030757"/>
    </source>
</evidence>
<dbReference type="InterPro" id="IPR029063">
    <property type="entry name" value="SAM-dependent_MTases_sf"/>
</dbReference>
<dbReference type="STRING" id="1317121.ATO11_14710"/>
<dbReference type="Gene3D" id="3.40.50.150">
    <property type="entry name" value="Vaccinia Virus protein VP39"/>
    <property type="match status" value="1"/>
</dbReference>
<dbReference type="SUPFAM" id="SSF53335">
    <property type="entry name" value="S-adenosyl-L-methionine-dependent methyltransferases"/>
    <property type="match status" value="1"/>
</dbReference>
<dbReference type="PANTHER" id="PTHR11579">
    <property type="entry name" value="PROTEIN-L-ISOASPARTATE O-METHYLTRANSFERASE"/>
    <property type="match status" value="1"/>
</dbReference>
<accession>A0A0L1JMT8</accession>
<dbReference type="PATRIC" id="fig|1317121.7.peg.3665"/>
<organism evidence="4 5">
    <name type="scientific">Pseudaestuariivita atlantica</name>
    <dbReference type="NCBI Taxonomy" id="1317121"/>
    <lineage>
        <taxon>Bacteria</taxon>
        <taxon>Pseudomonadati</taxon>
        <taxon>Pseudomonadota</taxon>
        <taxon>Alphaproteobacteria</taxon>
        <taxon>Rhodobacterales</taxon>
        <taxon>Paracoccaceae</taxon>
        <taxon>Pseudaestuariivita</taxon>
    </lineage>
</organism>
<comment type="caution">
    <text evidence="4">The sequence shown here is derived from an EMBL/GenBank/DDBJ whole genome shotgun (WGS) entry which is preliminary data.</text>
</comment>
<dbReference type="CDD" id="cd02440">
    <property type="entry name" value="AdoMet_MTases"/>
    <property type="match status" value="1"/>
</dbReference>
<dbReference type="OrthoDB" id="9798496at2"/>
<reference evidence="4 5" key="1">
    <citation type="journal article" date="2015" name="Int. J. Syst. Evol. Microbiol.">
        <title>Aestuariivita atlantica sp. nov., isolated from deep sea sediment of the Atlantic Ocean.</title>
        <authorList>
            <person name="Li G."/>
            <person name="Lai Q."/>
            <person name="Du Y."/>
            <person name="Liu X."/>
            <person name="Sun F."/>
            <person name="Shao Z."/>
        </authorList>
    </citation>
    <scope>NUCLEOTIDE SEQUENCE [LARGE SCALE GENOMIC DNA]</scope>
    <source>
        <strain evidence="4 5">22II-S11-z3</strain>
    </source>
</reference>
<dbReference type="EMBL" id="AQQZ01000007">
    <property type="protein sequence ID" value="KNG92728.1"/>
    <property type="molecule type" value="Genomic_DNA"/>
</dbReference>
<sequence length="217" mass="23196">MTDFAARRTMMVDTQIRPSDVTKFPIIDAMLTVPREAFVPGDYVATAYVGEAVPLDGSRVVLEPRTFAKMLDLANVELDDLVLDIGSGLGYSAAVLARMAEAVVAVEDDEERVEEAQALLSQNGADNVIVHHGPLAEGAAEHGPYDVIMLQGGIAQLPDALAAQVKDGGRIIALFMDGALGTVKIGYKIDGSINWRNAFNATAPLLPGFERERGFVL</sequence>
<evidence type="ECO:0000256" key="2">
    <source>
        <dbReference type="ARBA" id="ARBA00013346"/>
    </source>
</evidence>
<dbReference type="PANTHER" id="PTHR11579:SF18">
    <property type="entry name" value="PROTEIN-L-ISOASPARTATE O-METHYLTRANSFERASE"/>
    <property type="match status" value="1"/>
</dbReference>
<protein>
    <recommendedName>
        <fullName evidence="2">Protein-L-isoaspartate O-methyltransferase</fullName>
    </recommendedName>
    <alternativeName>
        <fullName evidence="3">Protein L-isoaspartyl methyltransferase</fullName>
    </alternativeName>
</protein>
<keyword evidence="4" id="KW-0808">Transferase</keyword>
<keyword evidence="4" id="KW-0489">Methyltransferase</keyword>
<dbReference type="Proteomes" id="UP000036938">
    <property type="component" value="Unassembled WGS sequence"/>
</dbReference>